<reference evidence="3 4" key="2">
    <citation type="submission" date="2019-01" db="EMBL/GenBank/DDBJ databases">
        <title>The decoding of complex shrimp genome reveals the adaptation for benthos swimmer, frequently molting mechanism and breeding impact on genome.</title>
        <authorList>
            <person name="Sun Y."/>
            <person name="Gao Y."/>
            <person name="Yu Y."/>
        </authorList>
    </citation>
    <scope>NUCLEOTIDE SEQUENCE [LARGE SCALE GENOMIC DNA]</scope>
    <source>
        <tissue evidence="3">Muscle</tissue>
    </source>
</reference>
<gene>
    <name evidence="3" type="ORF">C7M84_001780</name>
</gene>
<feature type="compositionally biased region" description="Polar residues" evidence="2">
    <location>
        <begin position="202"/>
        <end position="214"/>
    </location>
</feature>
<dbReference type="GO" id="GO:0099572">
    <property type="term" value="C:postsynaptic specialization"/>
    <property type="evidence" value="ECO:0007669"/>
    <property type="project" value="TreeGrafter"/>
</dbReference>
<reference evidence="3 4" key="1">
    <citation type="submission" date="2018-04" db="EMBL/GenBank/DDBJ databases">
        <authorList>
            <person name="Zhang X."/>
            <person name="Yuan J."/>
            <person name="Li F."/>
            <person name="Xiang J."/>
        </authorList>
    </citation>
    <scope>NUCLEOTIDE SEQUENCE [LARGE SCALE GENOMIC DNA]</scope>
    <source>
        <tissue evidence="3">Muscle</tissue>
    </source>
</reference>
<sequence>MRPEWKLFDSRTKISPQATAAKIKELKEELARFKAEFPHPPTDTEVGHTPAKLEKDGHYFLKVVEEVVSSIEAEVLNTEQELELHGSEMTEEIRGKVLAAIGKARLLVSQKIQQFRGLCHKNIAGSEGEEFPTTSEDLAGFWDMVSIQVDDIKNSLQEIAKLKANGWKELSWADTVDGSGKNVMTGQAQKKPAPRPARAAKSTKSNTLGSARTV</sequence>
<comment type="similarity">
    <text evidence="1">Belongs to the SAPAP family.</text>
</comment>
<dbReference type="PANTHER" id="PTHR12353:SF31">
    <property type="entry name" value="LD44824P"/>
    <property type="match status" value="1"/>
</dbReference>
<dbReference type="AlphaFoldDB" id="A0A3R7MD98"/>
<organism evidence="3 4">
    <name type="scientific">Penaeus vannamei</name>
    <name type="common">Whiteleg shrimp</name>
    <name type="synonym">Litopenaeus vannamei</name>
    <dbReference type="NCBI Taxonomy" id="6689"/>
    <lineage>
        <taxon>Eukaryota</taxon>
        <taxon>Metazoa</taxon>
        <taxon>Ecdysozoa</taxon>
        <taxon>Arthropoda</taxon>
        <taxon>Crustacea</taxon>
        <taxon>Multicrustacea</taxon>
        <taxon>Malacostraca</taxon>
        <taxon>Eumalacostraca</taxon>
        <taxon>Eucarida</taxon>
        <taxon>Decapoda</taxon>
        <taxon>Dendrobranchiata</taxon>
        <taxon>Penaeoidea</taxon>
        <taxon>Penaeidae</taxon>
        <taxon>Penaeus</taxon>
    </lineage>
</organism>
<dbReference type="InterPro" id="IPR005026">
    <property type="entry name" value="SAPAP"/>
</dbReference>
<evidence type="ECO:0000313" key="3">
    <source>
        <dbReference type="EMBL" id="ROT79516.1"/>
    </source>
</evidence>
<dbReference type="Proteomes" id="UP000283509">
    <property type="component" value="Unassembled WGS sequence"/>
</dbReference>
<name>A0A3R7MD98_PENVA</name>
<dbReference type="GO" id="GO:0060090">
    <property type="term" value="F:molecular adaptor activity"/>
    <property type="evidence" value="ECO:0007669"/>
    <property type="project" value="TreeGrafter"/>
</dbReference>
<dbReference type="Pfam" id="PF03359">
    <property type="entry name" value="GKAP"/>
    <property type="match status" value="1"/>
</dbReference>
<feature type="region of interest" description="Disordered" evidence="2">
    <location>
        <begin position="178"/>
        <end position="214"/>
    </location>
</feature>
<proteinExistence type="inferred from homology"/>
<feature type="compositionally biased region" description="Low complexity" evidence="2">
    <location>
        <begin position="187"/>
        <end position="200"/>
    </location>
</feature>
<evidence type="ECO:0000256" key="2">
    <source>
        <dbReference type="SAM" id="MobiDB-lite"/>
    </source>
</evidence>
<evidence type="ECO:0000313" key="4">
    <source>
        <dbReference type="Proteomes" id="UP000283509"/>
    </source>
</evidence>
<dbReference type="GO" id="GO:0098978">
    <property type="term" value="C:glutamatergic synapse"/>
    <property type="evidence" value="ECO:0007669"/>
    <property type="project" value="TreeGrafter"/>
</dbReference>
<dbReference type="EMBL" id="QCYY01001233">
    <property type="protein sequence ID" value="ROT79516.1"/>
    <property type="molecule type" value="Genomic_DNA"/>
</dbReference>
<dbReference type="GO" id="GO:0023052">
    <property type="term" value="P:signaling"/>
    <property type="evidence" value="ECO:0007669"/>
    <property type="project" value="InterPro"/>
</dbReference>
<comment type="caution">
    <text evidence="3">The sequence shown here is derived from an EMBL/GenBank/DDBJ whole genome shotgun (WGS) entry which is preliminary data.</text>
</comment>
<dbReference type="PANTHER" id="PTHR12353">
    <property type="entry name" value="DISKS LARGE-ASSOCIATED PROTEIN DAP SAP90/PSD-95-ASSOCIATED PROTEIN"/>
    <property type="match status" value="1"/>
</dbReference>
<evidence type="ECO:0000256" key="1">
    <source>
        <dbReference type="ARBA" id="ARBA00008839"/>
    </source>
</evidence>
<protein>
    <submittedName>
        <fullName evidence="3">Disks large-associated protein 1</fullName>
    </submittedName>
</protein>
<accession>A0A3R7MD98</accession>
<dbReference type="STRING" id="6689.A0A3R7MD98"/>
<keyword evidence="4" id="KW-1185">Reference proteome</keyword>